<evidence type="ECO:0000256" key="1">
    <source>
        <dbReference type="SAM" id="Coils"/>
    </source>
</evidence>
<reference evidence="4" key="1">
    <citation type="submission" date="2025-08" db="UniProtKB">
        <authorList>
            <consortium name="RefSeq"/>
        </authorList>
    </citation>
    <scope>IDENTIFICATION</scope>
    <source>
        <tissue evidence="4">Young leaves</tissue>
    </source>
</reference>
<dbReference type="KEGG" id="cmax:111469054"/>
<dbReference type="OrthoDB" id="1673621at2759"/>
<keyword evidence="2" id="KW-0812">Transmembrane</keyword>
<feature type="coiled-coil region" evidence="1">
    <location>
        <begin position="128"/>
        <end position="190"/>
    </location>
</feature>
<dbReference type="AlphaFoldDB" id="A0A6J1HY55"/>
<keyword evidence="2" id="KW-0472">Membrane</keyword>
<dbReference type="Proteomes" id="UP000504608">
    <property type="component" value="Unplaced"/>
</dbReference>
<dbReference type="PANTHER" id="PTHR33868:SF10">
    <property type="entry name" value="OS08G0483100 PROTEIN"/>
    <property type="match status" value="1"/>
</dbReference>
<evidence type="ECO:0000313" key="3">
    <source>
        <dbReference type="Proteomes" id="UP000504608"/>
    </source>
</evidence>
<dbReference type="PANTHER" id="PTHR33868">
    <property type="entry name" value="EXPRESSED PROTEIN"/>
    <property type="match status" value="1"/>
</dbReference>
<sequence length="233" mass="26204">MERSNPRNLFPIKYFFVNSISLSLTSFISLSKIQSLSFTIPIMKQSTIAAWLNNYNNLKSNPEALDSTDMLLEFPYKPGVDLIRNCDLPPPQKLFTASDKGAMAARGRGREEVEAGGMEEKLELLKALRLSQTRAREAERKAAKLMEERDCISRAFEDEARLIFCYRQSLKLMELRVSKLKKRKEEEEDNGNGNGGGVKWVWALAICLSVVGVGILLGYACSNVDEDPFVVNT</sequence>
<evidence type="ECO:0000313" key="4">
    <source>
        <dbReference type="RefSeq" id="XP_022970087.1"/>
    </source>
</evidence>
<evidence type="ECO:0000256" key="2">
    <source>
        <dbReference type="SAM" id="Phobius"/>
    </source>
</evidence>
<feature type="transmembrane region" description="Helical" evidence="2">
    <location>
        <begin position="200"/>
        <end position="220"/>
    </location>
</feature>
<protein>
    <submittedName>
        <fullName evidence="4">Uncharacterized protein LOC111469054</fullName>
    </submittedName>
</protein>
<dbReference type="RefSeq" id="XP_022970087.1">
    <property type="nucleotide sequence ID" value="XM_023114319.1"/>
</dbReference>
<accession>A0A6J1HY55</accession>
<name>A0A6J1HY55_CUCMA</name>
<keyword evidence="1" id="KW-0175">Coiled coil</keyword>
<proteinExistence type="predicted"/>
<dbReference type="GeneID" id="111469054"/>
<keyword evidence="3" id="KW-1185">Reference proteome</keyword>
<gene>
    <name evidence="4" type="primary">LOC111469054</name>
</gene>
<keyword evidence="2" id="KW-1133">Transmembrane helix</keyword>
<organism evidence="3 4">
    <name type="scientific">Cucurbita maxima</name>
    <name type="common">Pumpkin</name>
    <name type="synonym">Winter squash</name>
    <dbReference type="NCBI Taxonomy" id="3661"/>
    <lineage>
        <taxon>Eukaryota</taxon>
        <taxon>Viridiplantae</taxon>
        <taxon>Streptophyta</taxon>
        <taxon>Embryophyta</taxon>
        <taxon>Tracheophyta</taxon>
        <taxon>Spermatophyta</taxon>
        <taxon>Magnoliopsida</taxon>
        <taxon>eudicotyledons</taxon>
        <taxon>Gunneridae</taxon>
        <taxon>Pentapetalae</taxon>
        <taxon>rosids</taxon>
        <taxon>fabids</taxon>
        <taxon>Cucurbitales</taxon>
        <taxon>Cucurbitaceae</taxon>
        <taxon>Cucurbiteae</taxon>
        <taxon>Cucurbita</taxon>
    </lineage>
</organism>